<evidence type="ECO:0000256" key="4">
    <source>
        <dbReference type="ARBA" id="ARBA00004496"/>
    </source>
</evidence>
<dbReference type="PANTHER" id="PTHR12187:SF12">
    <property type="entry name" value="PHOSPHATIDYLINOSITOL-3,4-BISPHOSPHATE 4-PHOSPHATASE"/>
    <property type="match status" value="1"/>
</dbReference>
<feature type="domain" description="C2" evidence="26">
    <location>
        <begin position="24"/>
        <end position="151"/>
    </location>
</feature>
<dbReference type="Gene3D" id="2.60.40.150">
    <property type="entry name" value="C2 domain"/>
    <property type="match status" value="1"/>
</dbReference>
<reference evidence="27" key="1">
    <citation type="submission" date="2019-06" db="EMBL/GenBank/DDBJ databases">
        <authorList>
            <consortium name="Wellcome Sanger Institute Data Sharing"/>
        </authorList>
    </citation>
    <scope>NUCLEOTIDE SEQUENCE [LARGE SCALE GENOMIC DNA]</scope>
</reference>
<dbReference type="GO" id="GO:0044281">
    <property type="term" value="P:small molecule metabolic process"/>
    <property type="evidence" value="ECO:0007669"/>
    <property type="project" value="UniProtKB-ARBA"/>
</dbReference>
<keyword evidence="9" id="KW-1003">Cell membrane</keyword>
<comment type="subunit">
    <text evidence="21">Interacts with INPP5F.</text>
</comment>
<evidence type="ECO:0000256" key="11">
    <source>
        <dbReference type="ARBA" id="ARBA00022553"/>
    </source>
</evidence>
<keyword evidence="14" id="KW-0770">Synapse</keyword>
<evidence type="ECO:0000256" key="6">
    <source>
        <dbReference type="ARBA" id="ARBA00004847"/>
    </source>
</evidence>
<evidence type="ECO:0000256" key="16">
    <source>
        <dbReference type="ARBA" id="ARBA00023136"/>
    </source>
</evidence>
<keyword evidence="13" id="KW-0378">Hydrolase</keyword>
<evidence type="ECO:0000256" key="15">
    <source>
        <dbReference type="ARBA" id="ARBA00023098"/>
    </source>
</evidence>
<dbReference type="CDD" id="cd04048">
    <property type="entry name" value="C2A_Copine"/>
    <property type="match status" value="1"/>
</dbReference>
<dbReference type="GO" id="GO:0014069">
    <property type="term" value="C:postsynaptic density"/>
    <property type="evidence" value="ECO:0007669"/>
    <property type="project" value="UniProtKB-SubCell"/>
</dbReference>
<dbReference type="Proteomes" id="UP000472271">
    <property type="component" value="Chromosome 21"/>
</dbReference>
<keyword evidence="28" id="KW-1185">Reference proteome</keyword>
<accession>A0A672ZCI3</accession>
<comment type="pathway">
    <text evidence="6">Signal transduction; phosphatidylinositol signaling pathway.</text>
</comment>
<keyword evidence="12" id="KW-0967">Endosome</keyword>
<evidence type="ECO:0000256" key="19">
    <source>
        <dbReference type="ARBA" id="ARBA00051770"/>
    </source>
</evidence>
<keyword evidence="10" id="KW-0963">Cytoplasm</keyword>
<feature type="region of interest" description="Disordered" evidence="25">
    <location>
        <begin position="477"/>
        <end position="508"/>
    </location>
</feature>
<reference evidence="27" key="2">
    <citation type="submission" date="2025-08" db="UniProtKB">
        <authorList>
            <consortium name="Ensembl"/>
        </authorList>
    </citation>
    <scope>IDENTIFICATION</scope>
</reference>
<dbReference type="GO" id="GO:0031901">
    <property type="term" value="C:early endosome membrane"/>
    <property type="evidence" value="ECO:0007669"/>
    <property type="project" value="UniProtKB-SubCell"/>
</dbReference>
<protein>
    <recommendedName>
        <fullName evidence="22">Inositol polyphosphate-4-phosphatase type I A</fullName>
        <ecNumber evidence="8">3.1.3.66</ecNumber>
    </recommendedName>
    <alternativeName>
        <fullName evidence="24">Inositol polyphosphate 4-phosphatase type I</fullName>
    </alternativeName>
    <alternativeName>
        <fullName evidence="23">Type I inositol 3,4-bisphosphate 4-phosphatase</fullName>
    </alternativeName>
</protein>
<proteinExistence type="inferred from homology"/>
<keyword evidence="11" id="KW-0597">Phosphoprotein</keyword>
<evidence type="ECO:0000313" key="28">
    <source>
        <dbReference type="Proteomes" id="UP000472271"/>
    </source>
</evidence>
<dbReference type="FunFam" id="2.60.40.150:FF:000038">
    <property type="entry name" value="Type I inositol 3,4-bisphosphate 4-phosphatase"/>
    <property type="match status" value="1"/>
</dbReference>
<evidence type="ECO:0000256" key="20">
    <source>
        <dbReference type="ARBA" id="ARBA00051892"/>
    </source>
</evidence>
<name>A0A672ZCI3_9TELE</name>
<evidence type="ECO:0000256" key="3">
    <source>
        <dbReference type="ARBA" id="ARBA00004236"/>
    </source>
</evidence>
<dbReference type="SUPFAM" id="SSF49562">
    <property type="entry name" value="C2 domain (Calcium/lipid-binding domain, CaLB)"/>
    <property type="match status" value="1"/>
</dbReference>
<evidence type="ECO:0000313" key="27">
    <source>
        <dbReference type="Ensembl" id="ENSSORP00005014198.1"/>
    </source>
</evidence>
<evidence type="ECO:0000256" key="13">
    <source>
        <dbReference type="ARBA" id="ARBA00022801"/>
    </source>
</evidence>
<dbReference type="EC" id="3.1.3.66" evidence="8"/>
<evidence type="ECO:0000256" key="18">
    <source>
        <dbReference type="ARBA" id="ARBA00034105"/>
    </source>
</evidence>
<evidence type="ECO:0000256" key="17">
    <source>
        <dbReference type="ARBA" id="ARBA00023242"/>
    </source>
</evidence>
<dbReference type="GO" id="GO:0005634">
    <property type="term" value="C:nucleus"/>
    <property type="evidence" value="ECO:0007669"/>
    <property type="project" value="UniProtKB-SubCell"/>
</dbReference>
<comment type="subcellular location">
    <subcellularLocation>
        <location evidence="3">Cell membrane</location>
    </subcellularLocation>
    <subcellularLocation>
        <location evidence="4">Cytoplasm</location>
    </subcellularLocation>
    <subcellularLocation>
        <location evidence="2">Early endosome membrane</location>
    </subcellularLocation>
    <subcellularLocation>
        <location evidence="1">Nucleus</location>
    </subcellularLocation>
    <subcellularLocation>
        <location evidence="18">Postsynaptic density</location>
    </subcellularLocation>
    <subcellularLocation>
        <location evidence="5">Recycling endosome membrane</location>
    </subcellularLocation>
</comment>
<keyword evidence="15" id="KW-0443">Lipid metabolism</keyword>
<dbReference type="Ensembl" id="ENSSORT00005014620.1">
    <property type="protein sequence ID" value="ENSSORP00005014198.1"/>
    <property type="gene ID" value="ENSSORG00005007271.1"/>
</dbReference>
<dbReference type="InParanoid" id="A0A672ZCI3"/>
<dbReference type="GO" id="GO:0005886">
    <property type="term" value="C:plasma membrane"/>
    <property type="evidence" value="ECO:0007669"/>
    <property type="project" value="UniProtKB-SubCell"/>
</dbReference>
<evidence type="ECO:0000256" key="2">
    <source>
        <dbReference type="ARBA" id="ARBA00004146"/>
    </source>
</evidence>
<evidence type="ECO:0000256" key="5">
    <source>
        <dbReference type="ARBA" id="ARBA00004565"/>
    </source>
</evidence>
<evidence type="ECO:0000256" key="8">
    <source>
        <dbReference type="ARBA" id="ARBA00013037"/>
    </source>
</evidence>
<evidence type="ECO:0000256" key="22">
    <source>
        <dbReference type="ARBA" id="ARBA00074640"/>
    </source>
</evidence>
<gene>
    <name evidence="27" type="primary">inpp4aa</name>
</gene>
<reference evidence="27" key="3">
    <citation type="submission" date="2025-09" db="UniProtKB">
        <authorList>
            <consortium name="Ensembl"/>
        </authorList>
    </citation>
    <scope>IDENTIFICATION</scope>
</reference>
<evidence type="ECO:0000256" key="24">
    <source>
        <dbReference type="ARBA" id="ARBA00082036"/>
    </source>
</evidence>
<dbReference type="Pfam" id="PF00168">
    <property type="entry name" value="C2"/>
    <property type="match status" value="1"/>
</dbReference>
<evidence type="ECO:0000256" key="21">
    <source>
        <dbReference type="ARBA" id="ARBA00065112"/>
    </source>
</evidence>
<dbReference type="PANTHER" id="PTHR12187">
    <property type="entry name" value="AGAP000124-PA"/>
    <property type="match status" value="1"/>
</dbReference>
<keyword evidence="16" id="KW-0472">Membrane</keyword>
<evidence type="ECO:0000256" key="7">
    <source>
        <dbReference type="ARBA" id="ARBA00006306"/>
    </source>
</evidence>
<dbReference type="GO" id="GO:0016316">
    <property type="term" value="F:phosphatidylinositol-3,4-bisphosphate 4-phosphatase activity"/>
    <property type="evidence" value="ECO:0007669"/>
    <property type="project" value="UniProtKB-EC"/>
</dbReference>
<dbReference type="AlphaFoldDB" id="A0A672ZCI3"/>
<feature type="compositionally biased region" description="Low complexity" evidence="25">
    <location>
        <begin position="481"/>
        <end position="494"/>
    </location>
</feature>
<evidence type="ECO:0000256" key="1">
    <source>
        <dbReference type="ARBA" id="ARBA00004123"/>
    </source>
</evidence>
<evidence type="ECO:0000256" key="10">
    <source>
        <dbReference type="ARBA" id="ARBA00022490"/>
    </source>
</evidence>
<dbReference type="InterPro" id="IPR039034">
    <property type="entry name" value="INPP4"/>
</dbReference>
<evidence type="ECO:0000256" key="25">
    <source>
        <dbReference type="SAM" id="MobiDB-lite"/>
    </source>
</evidence>
<dbReference type="PROSITE" id="PS50004">
    <property type="entry name" value="C2"/>
    <property type="match status" value="1"/>
</dbReference>
<comment type="similarity">
    <text evidence="7">Belongs to the inositol 3,4-bisphosphate 4-phosphatase family.</text>
</comment>
<dbReference type="InterPro" id="IPR035892">
    <property type="entry name" value="C2_domain_sf"/>
</dbReference>
<dbReference type="GO" id="GO:0055038">
    <property type="term" value="C:recycling endosome membrane"/>
    <property type="evidence" value="ECO:0007669"/>
    <property type="project" value="UniProtKB-SubCell"/>
</dbReference>
<evidence type="ECO:0000256" key="9">
    <source>
        <dbReference type="ARBA" id="ARBA00022475"/>
    </source>
</evidence>
<keyword evidence="17" id="KW-0539">Nucleus</keyword>
<comment type="catalytic activity">
    <reaction evidence="20">
        <text>1D-myo-inositol 1,3,4-trisphosphate + H2O = 1D-myo-inositol 1,3-bisphosphate + phosphate</text>
        <dbReference type="Rhea" id="RHEA:43392"/>
        <dbReference type="ChEBI" id="CHEBI:15377"/>
        <dbReference type="ChEBI" id="CHEBI:43474"/>
        <dbReference type="ChEBI" id="CHEBI:58414"/>
        <dbReference type="ChEBI" id="CHEBI:83242"/>
    </reaction>
    <physiologicalReaction direction="left-to-right" evidence="20">
        <dbReference type="Rhea" id="RHEA:43393"/>
    </physiologicalReaction>
</comment>
<dbReference type="UniPathway" id="UPA00944"/>
<evidence type="ECO:0000256" key="12">
    <source>
        <dbReference type="ARBA" id="ARBA00022753"/>
    </source>
</evidence>
<sequence>MSGKERSPRHRPWSVYRANTFDLSAEMMGLALSGNSQDPDEPVLEFSVACSELVTPALDRKPTSFVAVSCTTPPQAFWTKHAQTEIIEGTSNPIFLSSIAFFQDSLITQQTQVKLSVYDVKDRSQGTMYMLGSAMFPVKELLQDKHHRLHLTLRSAENERVGNITVIAWQIEEKREQRAPVARLQRGDTVNGRMVLPVDESLTESMGIKSKSSSLCKDPLLKAVFGGVMSRTYRFPTTDGNHLRILEQMAESVLSLHIPRQFVKLLLEEDAVRVCELEELGELSPCWENLRRQIITQYQTIILTYQETISDLHEYKGPSFKSSTLKAERKLEFIPTNLHIQRMRVQGESGYDRTYDVVTIGAPAAHHQGFKGCGLRKLVHKLEEARKHSPGSGSKAMAYLPQDVTKAKDLIGQINTLKTQVCYYTERLSRAAKERSANALERTLAILTEKTRQLVTVCDSKLLSSAIVALAAARPEFSQRSTPSPSSSSLSPSSQGIEGSKSKRMSMQADLHEEEWEKVWLNVDKSLECVIQRVDRLLQRDKLESDSSSEDVFLLANEETSKVEKTSPGEWSDILYPLLTTLTDCVSLMSDKAKKAMVFLLMQDSAPTIAMSLTMQYRRDVVFCQTLTALICGFVLKLRNSLCDSGFLRQLHTIGLLVQYEGLLSTYGEELAMLEDMSVGVMDLRNVTFKVTQATSAFSPDMLPVITGNRNGFNVRVPMPGAMFDTLPREIQNGMLLRVQPVLFNVGINEQQTLAEKFGDTSLQEVINMESMTRLTSYYDQFKEVLPEDCEYNDTRDHHRSARSCHPLTSAKDRTAMSLTLEQCQVLQQEHGLAPQVFYQALDCMRSEGCRRENTMKNVGCRKYAFNSLQLKAFPKQYRPPEGTYGKVET</sequence>
<evidence type="ECO:0000256" key="23">
    <source>
        <dbReference type="ARBA" id="ARBA00080875"/>
    </source>
</evidence>
<evidence type="ECO:0000259" key="26">
    <source>
        <dbReference type="PROSITE" id="PS50004"/>
    </source>
</evidence>
<comment type="catalytic activity">
    <reaction evidence="19">
        <text>1D-myo-inositol 3,4-bisphosphate + H2O = 1D-myo-inositol 3-phosphate + phosphate</text>
        <dbReference type="Rhea" id="RHEA:43388"/>
        <dbReference type="ChEBI" id="CHEBI:15377"/>
        <dbReference type="ChEBI" id="CHEBI:43474"/>
        <dbReference type="ChEBI" id="CHEBI:58401"/>
        <dbReference type="ChEBI" id="CHEBI:83241"/>
    </reaction>
    <physiologicalReaction direction="left-to-right" evidence="19">
        <dbReference type="Rhea" id="RHEA:43389"/>
    </physiologicalReaction>
</comment>
<organism evidence="27 28">
    <name type="scientific">Sphaeramia orbicularis</name>
    <name type="common">orbiculate cardinalfish</name>
    <dbReference type="NCBI Taxonomy" id="375764"/>
    <lineage>
        <taxon>Eukaryota</taxon>
        <taxon>Metazoa</taxon>
        <taxon>Chordata</taxon>
        <taxon>Craniata</taxon>
        <taxon>Vertebrata</taxon>
        <taxon>Euteleostomi</taxon>
        <taxon>Actinopterygii</taxon>
        <taxon>Neopterygii</taxon>
        <taxon>Teleostei</taxon>
        <taxon>Neoteleostei</taxon>
        <taxon>Acanthomorphata</taxon>
        <taxon>Gobiaria</taxon>
        <taxon>Kurtiformes</taxon>
        <taxon>Apogonoidei</taxon>
        <taxon>Apogonidae</taxon>
        <taxon>Apogoninae</taxon>
        <taxon>Sphaeramia</taxon>
    </lineage>
</organism>
<dbReference type="InterPro" id="IPR000008">
    <property type="entry name" value="C2_dom"/>
</dbReference>
<evidence type="ECO:0000256" key="14">
    <source>
        <dbReference type="ARBA" id="ARBA00023018"/>
    </source>
</evidence>